<dbReference type="AlphaFoldDB" id="A0AAD7HS08"/>
<sequence>MCVWDILRNYVREKKPKSKTQRKTLLPFKPGHPQYTTHCLKKLDTPVIPVLMGYRIPRNDSVNDLTKYAVVILTLFKPWLDTKSSPLKSPDIAWSDALNDFKPSMSPEIMLNMQLLYQTRDAKFDFAKKRSK</sequence>
<dbReference type="Proteomes" id="UP001215280">
    <property type="component" value="Unassembled WGS sequence"/>
</dbReference>
<gene>
    <name evidence="1" type="ORF">DFH07DRAFT_757897</name>
</gene>
<comment type="caution">
    <text evidence="1">The sequence shown here is derived from an EMBL/GenBank/DDBJ whole genome shotgun (WGS) entry which is preliminary data.</text>
</comment>
<evidence type="ECO:0000313" key="1">
    <source>
        <dbReference type="EMBL" id="KAJ7727018.1"/>
    </source>
</evidence>
<proteinExistence type="predicted"/>
<feature type="non-terminal residue" evidence="1">
    <location>
        <position position="132"/>
    </location>
</feature>
<reference evidence="1" key="1">
    <citation type="submission" date="2023-03" db="EMBL/GenBank/DDBJ databases">
        <title>Massive genome expansion in bonnet fungi (Mycena s.s.) driven by repeated elements and novel gene families across ecological guilds.</title>
        <authorList>
            <consortium name="Lawrence Berkeley National Laboratory"/>
            <person name="Harder C.B."/>
            <person name="Miyauchi S."/>
            <person name="Viragh M."/>
            <person name="Kuo A."/>
            <person name="Thoen E."/>
            <person name="Andreopoulos B."/>
            <person name="Lu D."/>
            <person name="Skrede I."/>
            <person name="Drula E."/>
            <person name="Henrissat B."/>
            <person name="Morin E."/>
            <person name="Kohler A."/>
            <person name="Barry K."/>
            <person name="LaButti K."/>
            <person name="Morin E."/>
            <person name="Salamov A."/>
            <person name="Lipzen A."/>
            <person name="Mereny Z."/>
            <person name="Hegedus B."/>
            <person name="Baldrian P."/>
            <person name="Stursova M."/>
            <person name="Weitz H."/>
            <person name="Taylor A."/>
            <person name="Grigoriev I.V."/>
            <person name="Nagy L.G."/>
            <person name="Martin F."/>
            <person name="Kauserud H."/>
        </authorList>
    </citation>
    <scope>NUCLEOTIDE SEQUENCE</scope>
    <source>
        <strain evidence="1">CBHHK188m</strain>
    </source>
</reference>
<dbReference type="EMBL" id="JARJLG010000215">
    <property type="protein sequence ID" value="KAJ7727018.1"/>
    <property type="molecule type" value="Genomic_DNA"/>
</dbReference>
<organism evidence="1 2">
    <name type="scientific">Mycena maculata</name>
    <dbReference type="NCBI Taxonomy" id="230809"/>
    <lineage>
        <taxon>Eukaryota</taxon>
        <taxon>Fungi</taxon>
        <taxon>Dikarya</taxon>
        <taxon>Basidiomycota</taxon>
        <taxon>Agaricomycotina</taxon>
        <taxon>Agaricomycetes</taxon>
        <taxon>Agaricomycetidae</taxon>
        <taxon>Agaricales</taxon>
        <taxon>Marasmiineae</taxon>
        <taxon>Mycenaceae</taxon>
        <taxon>Mycena</taxon>
    </lineage>
</organism>
<keyword evidence="2" id="KW-1185">Reference proteome</keyword>
<evidence type="ECO:0000313" key="2">
    <source>
        <dbReference type="Proteomes" id="UP001215280"/>
    </source>
</evidence>
<accession>A0AAD7HS08</accession>
<name>A0AAD7HS08_9AGAR</name>
<protein>
    <submittedName>
        <fullName evidence="1">Uncharacterized protein</fullName>
    </submittedName>
</protein>